<keyword evidence="9 11" id="KW-0472">Membrane</keyword>
<evidence type="ECO:0000256" key="2">
    <source>
        <dbReference type="ARBA" id="ARBA00022448"/>
    </source>
</evidence>
<keyword evidence="13" id="KW-0732">Signal</keyword>
<feature type="domain" description="TonB-dependent receptor-like beta-barrel" evidence="14">
    <location>
        <begin position="262"/>
        <end position="695"/>
    </location>
</feature>
<dbReference type="SUPFAM" id="SSF56935">
    <property type="entry name" value="Porins"/>
    <property type="match status" value="1"/>
</dbReference>
<dbReference type="OrthoDB" id="7208812at2"/>
<evidence type="ECO:0000256" key="4">
    <source>
        <dbReference type="ARBA" id="ARBA00022496"/>
    </source>
</evidence>
<organism evidence="16 17">
    <name type="scientific">Caenibius tardaugens NBRC 16725</name>
    <dbReference type="NCBI Taxonomy" id="1219035"/>
    <lineage>
        <taxon>Bacteria</taxon>
        <taxon>Pseudomonadati</taxon>
        <taxon>Pseudomonadota</taxon>
        <taxon>Alphaproteobacteria</taxon>
        <taxon>Sphingomonadales</taxon>
        <taxon>Erythrobacteraceae</taxon>
        <taxon>Caenibius</taxon>
    </lineage>
</organism>
<dbReference type="GO" id="GO:0006826">
    <property type="term" value="P:iron ion transport"/>
    <property type="evidence" value="ECO:0007669"/>
    <property type="project" value="UniProtKB-KW"/>
</dbReference>
<dbReference type="PANTHER" id="PTHR32552:SF81">
    <property type="entry name" value="TONB-DEPENDENT OUTER MEMBRANE RECEPTOR"/>
    <property type="match status" value="1"/>
</dbReference>
<dbReference type="GO" id="GO:0009279">
    <property type="term" value="C:cell outer membrane"/>
    <property type="evidence" value="ECO:0007669"/>
    <property type="project" value="UniProtKB-SubCell"/>
</dbReference>
<feature type="signal peptide" evidence="13">
    <location>
        <begin position="1"/>
        <end position="26"/>
    </location>
</feature>
<keyword evidence="3 11" id="KW-1134">Transmembrane beta strand</keyword>
<evidence type="ECO:0000313" key="17">
    <source>
        <dbReference type="Proteomes" id="UP000016568"/>
    </source>
</evidence>
<keyword evidence="2 11" id="KW-0813">Transport</keyword>
<evidence type="ECO:0000256" key="7">
    <source>
        <dbReference type="ARBA" id="ARBA00023065"/>
    </source>
</evidence>
<keyword evidence="5 11" id="KW-0812">Transmembrane</keyword>
<name>U2ZVH9_9SPHN</name>
<comment type="subcellular location">
    <subcellularLocation>
        <location evidence="1 11">Cell outer membrane</location>
        <topology evidence="1 11">Multi-pass membrane protein</topology>
    </subcellularLocation>
</comment>
<evidence type="ECO:0000256" key="5">
    <source>
        <dbReference type="ARBA" id="ARBA00022692"/>
    </source>
</evidence>
<dbReference type="InterPro" id="IPR036942">
    <property type="entry name" value="Beta-barrel_TonB_sf"/>
</dbReference>
<dbReference type="PROSITE" id="PS52016">
    <property type="entry name" value="TONB_DEPENDENT_REC_3"/>
    <property type="match status" value="1"/>
</dbReference>
<keyword evidence="6" id="KW-0408">Iron</keyword>
<keyword evidence="7" id="KW-0406">Ion transport</keyword>
<protein>
    <submittedName>
        <fullName evidence="16">Putative TonB-dependent receptor</fullName>
    </submittedName>
</protein>
<dbReference type="CDD" id="cd01347">
    <property type="entry name" value="ligand_gated_channel"/>
    <property type="match status" value="1"/>
</dbReference>
<reference evidence="16 17" key="1">
    <citation type="submission" date="2013-09" db="EMBL/GenBank/DDBJ databases">
        <title>Whole genome shotgun sequence of Novosphingobium tardaugens NBRC 16725.</title>
        <authorList>
            <person name="Isaki S."/>
            <person name="Hosoyama A."/>
            <person name="Tsuchikane K."/>
            <person name="Katsumata H."/>
            <person name="Ando Y."/>
            <person name="Yamazaki S."/>
            <person name="Fujita N."/>
        </authorList>
    </citation>
    <scope>NUCLEOTIDE SEQUENCE [LARGE SCALE GENOMIC DNA]</scope>
    <source>
        <strain evidence="16 17">NBRC 16725</strain>
    </source>
</reference>
<evidence type="ECO:0000256" key="3">
    <source>
        <dbReference type="ARBA" id="ARBA00022452"/>
    </source>
</evidence>
<evidence type="ECO:0000256" key="12">
    <source>
        <dbReference type="RuleBase" id="RU003357"/>
    </source>
</evidence>
<dbReference type="RefSeq" id="WP_021690265.1">
    <property type="nucleotide sequence ID" value="NZ_BASZ01000005.1"/>
</dbReference>
<dbReference type="Pfam" id="PF07715">
    <property type="entry name" value="Plug"/>
    <property type="match status" value="1"/>
</dbReference>
<dbReference type="PANTHER" id="PTHR32552">
    <property type="entry name" value="FERRICHROME IRON RECEPTOR-RELATED"/>
    <property type="match status" value="1"/>
</dbReference>
<evidence type="ECO:0000256" key="9">
    <source>
        <dbReference type="ARBA" id="ARBA00023136"/>
    </source>
</evidence>
<gene>
    <name evidence="16" type="ORF">NT2_05_02790</name>
</gene>
<evidence type="ECO:0000256" key="10">
    <source>
        <dbReference type="ARBA" id="ARBA00023237"/>
    </source>
</evidence>
<proteinExistence type="inferred from homology"/>
<dbReference type="Gene3D" id="2.40.170.20">
    <property type="entry name" value="TonB-dependent receptor, beta-barrel domain"/>
    <property type="match status" value="1"/>
</dbReference>
<dbReference type="Pfam" id="PF00593">
    <property type="entry name" value="TonB_dep_Rec_b-barrel"/>
    <property type="match status" value="1"/>
</dbReference>
<dbReference type="KEGG" id="ntd:EGO55_12635"/>
<feature type="domain" description="TonB-dependent receptor plug" evidence="15">
    <location>
        <begin position="47"/>
        <end position="153"/>
    </location>
</feature>
<dbReference type="InterPro" id="IPR012910">
    <property type="entry name" value="Plug_dom"/>
</dbReference>
<evidence type="ECO:0000256" key="8">
    <source>
        <dbReference type="ARBA" id="ARBA00023077"/>
    </source>
</evidence>
<evidence type="ECO:0000259" key="15">
    <source>
        <dbReference type="Pfam" id="PF07715"/>
    </source>
</evidence>
<dbReference type="AlphaFoldDB" id="U2ZVH9"/>
<keyword evidence="8 12" id="KW-0798">TonB box</keyword>
<keyword evidence="10 11" id="KW-0998">Cell outer membrane</keyword>
<comment type="similarity">
    <text evidence="11 12">Belongs to the TonB-dependent receptor family.</text>
</comment>
<accession>U2ZVH9</accession>
<dbReference type="InterPro" id="IPR000531">
    <property type="entry name" value="Beta-barrel_TonB"/>
</dbReference>
<keyword evidence="17" id="KW-1185">Reference proteome</keyword>
<evidence type="ECO:0000313" key="16">
    <source>
        <dbReference type="EMBL" id="GAD49359.1"/>
    </source>
</evidence>
<evidence type="ECO:0000256" key="1">
    <source>
        <dbReference type="ARBA" id="ARBA00004571"/>
    </source>
</evidence>
<evidence type="ECO:0000256" key="6">
    <source>
        <dbReference type="ARBA" id="ARBA00023004"/>
    </source>
</evidence>
<keyword evidence="16" id="KW-0675">Receptor</keyword>
<dbReference type="eggNOG" id="COG4773">
    <property type="taxonomic scope" value="Bacteria"/>
</dbReference>
<dbReference type="EMBL" id="BASZ01000005">
    <property type="protein sequence ID" value="GAD49359.1"/>
    <property type="molecule type" value="Genomic_DNA"/>
</dbReference>
<dbReference type="InterPro" id="IPR039426">
    <property type="entry name" value="TonB-dep_rcpt-like"/>
</dbReference>
<sequence>MSFNFCGYRLATSVLAICVGSAQAMAQDEHGQSEIVVTASRTGESRLSDTPIAITALSAEQLDQRGVNDIRGLTDYTPNLQIADFAGYAQIFIRGVGSNDPFAGTDPSSTVHLDGVYLGRTLGYFSSFLDVERIEVLRGPQGTLYGRNSVGGTINVITRKPTDSFQARVQVGAGTYGTASGAAYVSGGLGGGIAAGLAVQYRHNGDYFDNVSTGGDIGRDSNFGIRGQIVAPLGAGEAILRGDYTHQKGRLVGYSKLLGPTGLATDDAVLGDFDKVSLNRHNRQKQSGGGVSLELSYPLSDTVTLKSLSSWRQLHGDLDYDSDASAIDIGRSTVNLRQEQYSEDFSLTGKFDNLTLFAGLFYFHEKVKEPLRFSLFPAGASNFRLPEIRTSSIAFYGQAEYDVTPQFSLVAGVRYTRERKKLNGRFLWTASASPDFDTALAAPAIGAPYFYDPFTVNASETYDAWTPKFGINFRPDAKTLIYASVTRGFKSGGYDMGSTDRTNAERGFAPELLWSYEVGAKTSLLDRKLDIALTGFRYDYDDLQVTLFVPPSYAVTQNAASARTYGVELEMQARPAQGLTLSGTLAYLDAKYRQYTGAYTAAFGAFDATGKRLNNAPEWAFTVGAQYEFPLAGGNSYIGADYKWQDDLYFSPANNGVGAVTGYLEQQKAYGLLNARIGWTSDDGRYGLALVGRNLLDKNYVLSTASYTAAISGRPGTPRTVDATFTVNW</sequence>
<evidence type="ECO:0000256" key="13">
    <source>
        <dbReference type="SAM" id="SignalP"/>
    </source>
</evidence>
<evidence type="ECO:0000256" key="11">
    <source>
        <dbReference type="PROSITE-ProRule" id="PRU01360"/>
    </source>
</evidence>
<comment type="caution">
    <text evidence="16">The sequence shown here is derived from an EMBL/GenBank/DDBJ whole genome shotgun (WGS) entry which is preliminary data.</text>
</comment>
<dbReference type="Proteomes" id="UP000016568">
    <property type="component" value="Unassembled WGS sequence"/>
</dbReference>
<evidence type="ECO:0000259" key="14">
    <source>
        <dbReference type="Pfam" id="PF00593"/>
    </source>
</evidence>
<feature type="chain" id="PRO_5030177822" evidence="13">
    <location>
        <begin position="27"/>
        <end position="729"/>
    </location>
</feature>
<keyword evidence="4" id="KW-0410">Iron transport</keyword>